<reference evidence="2" key="1">
    <citation type="submission" date="2023-07" db="EMBL/GenBank/DDBJ databases">
        <title>Functional and genomic diversity of the sorghum phyllosphere microbiome.</title>
        <authorList>
            <person name="Shade A."/>
        </authorList>
    </citation>
    <scope>NUCLEOTIDE SEQUENCE [LARGE SCALE GENOMIC DNA]</scope>
    <source>
        <strain evidence="2">SORGH_AS_0422</strain>
    </source>
</reference>
<comment type="caution">
    <text evidence="1">The sequence shown here is derived from an EMBL/GenBank/DDBJ whole genome shotgun (WGS) entry which is preliminary data.</text>
</comment>
<name>A0ABU3GS31_9SPHI</name>
<evidence type="ECO:0000313" key="2">
    <source>
        <dbReference type="Proteomes" id="UP001258315"/>
    </source>
</evidence>
<keyword evidence="1" id="KW-0804">Transcription</keyword>
<organism evidence="1 2">
    <name type="scientific">Mucilaginibacter terrae</name>
    <dbReference type="NCBI Taxonomy" id="1955052"/>
    <lineage>
        <taxon>Bacteria</taxon>
        <taxon>Pseudomonadati</taxon>
        <taxon>Bacteroidota</taxon>
        <taxon>Sphingobacteriia</taxon>
        <taxon>Sphingobacteriales</taxon>
        <taxon>Sphingobacteriaceae</taxon>
        <taxon>Mucilaginibacter</taxon>
    </lineage>
</organism>
<keyword evidence="2" id="KW-1185">Reference proteome</keyword>
<proteinExistence type="predicted"/>
<dbReference type="EMBL" id="JAVLVU010000001">
    <property type="protein sequence ID" value="MDT3402579.1"/>
    <property type="molecule type" value="Genomic_DNA"/>
</dbReference>
<protein>
    <submittedName>
        <fullName evidence="1">DNA-directed RNA polymerase subunit RPC12/RpoP</fullName>
    </submittedName>
</protein>
<dbReference type="GO" id="GO:0000428">
    <property type="term" value="C:DNA-directed RNA polymerase complex"/>
    <property type="evidence" value="ECO:0007669"/>
    <property type="project" value="UniProtKB-KW"/>
</dbReference>
<accession>A0ABU3GS31</accession>
<dbReference type="Proteomes" id="UP001258315">
    <property type="component" value="Unassembled WGS sequence"/>
</dbReference>
<evidence type="ECO:0000313" key="1">
    <source>
        <dbReference type="EMBL" id="MDT3402579.1"/>
    </source>
</evidence>
<gene>
    <name evidence="1" type="ORF">QE417_001651</name>
</gene>
<sequence>MYETAYINCPHCGNEDVYRIPRTRLVKMFNFLLPLRRYACYACLKNFYVREKTLNNAQTTNQHSSASS</sequence>
<keyword evidence="1" id="KW-0240">DNA-directed RNA polymerase</keyword>